<dbReference type="GO" id="GO:0003700">
    <property type="term" value="F:DNA-binding transcription factor activity"/>
    <property type="evidence" value="ECO:0007669"/>
    <property type="project" value="InterPro"/>
</dbReference>
<dbReference type="Proteomes" id="UP000276282">
    <property type="component" value="Unassembled WGS sequence"/>
</dbReference>
<dbReference type="OrthoDB" id="9803735at2"/>
<keyword evidence="5" id="KW-0804">Transcription</keyword>
<dbReference type="CDD" id="cd08411">
    <property type="entry name" value="PBP2_OxyR"/>
    <property type="match status" value="1"/>
</dbReference>
<protein>
    <submittedName>
        <fullName evidence="7">LysR family hydrogen peroxide-inducible transcriptional activator</fullName>
    </submittedName>
</protein>
<dbReference type="Gene3D" id="1.10.10.10">
    <property type="entry name" value="Winged helix-like DNA-binding domain superfamily/Winged helix DNA-binding domain"/>
    <property type="match status" value="1"/>
</dbReference>
<keyword evidence="2" id="KW-0805">Transcription regulation</keyword>
<dbReference type="Gene3D" id="3.40.190.10">
    <property type="entry name" value="Periplasmic binding protein-like II"/>
    <property type="match status" value="2"/>
</dbReference>
<evidence type="ECO:0000313" key="8">
    <source>
        <dbReference type="Proteomes" id="UP000276282"/>
    </source>
</evidence>
<keyword evidence="3" id="KW-0238">DNA-binding</keyword>
<reference evidence="7 8" key="1">
    <citation type="submission" date="2018-10" db="EMBL/GenBank/DDBJ databases">
        <title>Genomic Encyclopedia of Archaeal and Bacterial Type Strains, Phase II (KMG-II): from individual species to whole genera.</title>
        <authorList>
            <person name="Goeker M."/>
        </authorList>
    </citation>
    <scope>NUCLEOTIDE SEQUENCE [LARGE SCALE GENOMIC DNA]</scope>
    <source>
        <strain evidence="7 8">DSM 19839</strain>
    </source>
</reference>
<dbReference type="SUPFAM" id="SSF46785">
    <property type="entry name" value="Winged helix' DNA-binding domain"/>
    <property type="match status" value="1"/>
</dbReference>
<evidence type="ECO:0000256" key="2">
    <source>
        <dbReference type="ARBA" id="ARBA00023015"/>
    </source>
</evidence>
<dbReference type="SUPFAM" id="SSF53850">
    <property type="entry name" value="Periplasmic binding protein-like II"/>
    <property type="match status" value="1"/>
</dbReference>
<dbReference type="EMBL" id="RBLG01000002">
    <property type="protein sequence ID" value="RKS53355.1"/>
    <property type="molecule type" value="Genomic_DNA"/>
</dbReference>
<dbReference type="InterPro" id="IPR005119">
    <property type="entry name" value="LysR_subst-bd"/>
</dbReference>
<dbReference type="PANTHER" id="PTHR30346:SF26">
    <property type="entry name" value="HYDROGEN PEROXIDE-INDUCIBLE GENES ACTIVATOR"/>
    <property type="match status" value="1"/>
</dbReference>
<dbReference type="FunFam" id="1.10.10.10:FF:000001">
    <property type="entry name" value="LysR family transcriptional regulator"/>
    <property type="match status" value="1"/>
</dbReference>
<gene>
    <name evidence="7" type="ORF">BC962_1605</name>
</gene>
<dbReference type="InterPro" id="IPR036388">
    <property type="entry name" value="WH-like_DNA-bd_sf"/>
</dbReference>
<comment type="similarity">
    <text evidence="1">Belongs to the LysR transcriptional regulatory family.</text>
</comment>
<comment type="caution">
    <text evidence="7">The sequence shown here is derived from an EMBL/GenBank/DDBJ whole genome shotgun (WGS) entry which is preliminary data.</text>
</comment>
<dbReference type="PRINTS" id="PR00039">
    <property type="entry name" value="HTHLYSR"/>
</dbReference>
<name>A0A495PUC0_9FLAO</name>
<dbReference type="PROSITE" id="PS50931">
    <property type="entry name" value="HTH_LYSR"/>
    <property type="match status" value="1"/>
</dbReference>
<evidence type="ECO:0000313" key="7">
    <source>
        <dbReference type="EMBL" id="RKS53355.1"/>
    </source>
</evidence>
<accession>A0A495PUC0</accession>
<feature type="domain" description="HTH lysR-type" evidence="6">
    <location>
        <begin position="1"/>
        <end position="58"/>
    </location>
</feature>
<dbReference type="InterPro" id="IPR000847">
    <property type="entry name" value="LysR_HTH_N"/>
</dbReference>
<keyword evidence="8" id="KW-1185">Reference proteome</keyword>
<organism evidence="7 8">
    <name type="scientific">Gillisia mitskevichiae</name>
    <dbReference type="NCBI Taxonomy" id="270921"/>
    <lineage>
        <taxon>Bacteria</taxon>
        <taxon>Pseudomonadati</taxon>
        <taxon>Bacteroidota</taxon>
        <taxon>Flavobacteriia</taxon>
        <taxon>Flavobacteriales</taxon>
        <taxon>Flavobacteriaceae</taxon>
        <taxon>Gillisia</taxon>
    </lineage>
</organism>
<dbReference type="InterPro" id="IPR036390">
    <property type="entry name" value="WH_DNA-bd_sf"/>
</dbReference>
<dbReference type="AlphaFoldDB" id="A0A495PUC0"/>
<dbReference type="Pfam" id="PF00126">
    <property type="entry name" value="HTH_1"/>
    <property type="match status" value="1"/>
</dbReference>
<proteinExistence type="inferred from homology"/>
<evidence type="ECO:0000256" key="3">
    <source>
        <dbReference type="ARBA" id="ARBA00023125"/>
    </source>
</evidence>
<evidence type="ECO:0000256" key="1">
    <source>
        <dbReference type="ARBA" id="ARBA00009437"/>
    </source>
</evidence>
<sequence length="318" mass="35928">MTITQLQYVLAVAEHQNFTKAALKVFVTQPTLSMQIQKLEEELGVKIFDRTKKPIQLTETGRKIVNQARNIVNESDRIQDIVDQEKGFIGGTFRLGIIPTVMPTLLPMFLTNFIKKYPKVKLKIEELNTEAIIERLNDGHLDAAIAATPLELDGIKEQVLYYEPFVAYIPEGHRLSTKNNLNVEDLDIDDMLLLEDGHCFKDGIVNLCKASRNYDGDNFQLESGSFETLLKLANEGLGMTLLPYLHTLDLGEKERQRLKMFVEPAPAREVSLIYTKSELKMQIIEALRTTIAGVIKGAIAFQNVKIISPLNNRKNVTN</sequence>
<dbReference type="PANTHER" id="PTHR30346">
    <property type="entry name" value="TRANSCRIPTIONAL DUAL REGULATOR HCAR-RELATED"/>
    <property type="match status" value="1"/>
</dbReference>
<evidence type="ECO:0000256" key="5">
    <source>
        <dbReference type="ARBA" id="ARBA00023163"/>
    </source>
</evidence>
<dbReference type="GO" id="GO:0003677">
    <property type="term" value="F:DNA binding"/>
    <property type="evidence" value="ECO:0007669"/>
    <property type="project" value="UniProtKB-KW"/>
</dbReference>
<evidence type="ECO:0000256" key="4">
    <source>
        <dbReference type="ARBA" id="ARBA00023159"/>
    </source>
</evidence>
<dbReference type="RefSeq" id="WP_121345456.1">
    <property type="nucleotide sequence ID" value="NZ_RBLG01000002.1"/>
</dbReference>
<dbReference type="Pfam" id="PF03466">
    <property type="entry name" value="LysR_substrate"/>
    <property type="match status" value="1"/>
</dbReference>
<keyword evidence="4" id="KW-0010">Activator</keyword>
<evidence type="ECO:0000259" key="6">
    <source>
        <dbReference type="PROSITE" id="PS50931"/>
    </source>
</evidence>
<dbReference type="GO" id="GO:0032993">
    <property type="term" value="C:protein-DNA complex"/>
    <property type="evidence" value="ECO:0007669"/>
    <property type="project" value="TreeGrafter"/>
</dbReference>